<evidence type="ECO:0000313" key="1">
    <source>
        <dbReference type="EMBL" id="OGJ02091.1"/>
    </source>
</evidence>
<reference evidence="1 2" key="1">
    <citation type="journal article" date="2016" name="Nat. Commun.">
        <title>Thousands of microbial genomes shed light on interconnected biogeochemical processes in an aquifer system.</title>
        <authorList>
            <person name="Anantharaman K."/>
            <person name="Brown C.T."/>
            <person name="Hug L.A."/>
            <person name="Sharon I."/>
            <person name="Castelle C.J."/>
            <person name="Probst A.J."/>
            <person name="Thomas B.C."/>
            <person name="Singh A."/>
            <person name="Wilkins M.J."/>
            <person name="Karaoz U."/>
            <person name="Brodie E.L."/>
            <person name="Williams K.H."/>
            <person name="Hubbard S.S."/>
            <person name="Banfield J.F."/>
        </authorList>
    </citation>
    <scope>NUCLEOTIDE SEQUENCE [LARGE SCALE GENOMIC DNA]</scope>
</reference>
<evidence type="ECO:0008006" key="3">
    <source>
        <dbReference type="Google" id="ProtNLM"/>
    </source>
</evidence>
<proteinExistence type="predicted"/>
<sequence>MDIKDLNKSQLILLAVLLSFVTSIATGITTVTLMQQAPVSFTAPINRVVQQTIEKIQQVEGKTITQTVIVKEEDLVVDAIAKNKSAVFAITKDGQNADGATAEVSAGFGFAVSTSGVLVTDAILVPEKAVYYVKNESGKFKADFLFSDKAGFSFLKIGAPLDEKTKVTFSVPSFGDLAKMKVGQKILVLGNGVSSFIFDGNKDIKISAAKTNGGALVLDLDGNVLGIALSGETTSFTPIDAINSALKLSQGEGGAMNATPVLAQ</sequence>
<dbReference type="EMBL" id="MFVL01000006">
    <property type="protein sequence ID" value="OGJ02091.1"/>
    <property type="molecule type" value="Genomic_DNA"/>
</dbReference>
<dbReference type="InterPro" id="IPR009003">
    <property type="entry name" value="Peptidase_S1_PA"/>
</dbReference>
<gene>
    <name evidence="1" type="ORF">A3I23_01125</name>
</gene>
<protein>
    <recommendedName>
        <fullName evidence="3">Serine protease</fullName>
    </recommendedName>
</protein>
<dbReference type="SUPFAM" id="SSF50494">
    <property type="entry name" value="Trypsin-like serine proteases"/>
    <property type="match status" value="1"/>
</dbReference>
<comment type="caution">
    <text evidence="1">The sequence shown here is derived from an EMBL/GenBank/DDBJ whole genome shotgun (WGS) entry which is preliminary data.</text>
</comment>
<accession>A0A1F6Y6R3</accession>
<name>A0A1F6Y6R3_9BACT</name>
<dbReference type="AlphaFoldDB" id="A0A1F6Y6R3"/>
<organism evidence="1 2">
    <name type="scientific">Candidatus Nomurabacteria bacterium RIFCSPLOWO2_02_FULL_40_67</name>
    <dbReference type="NCBI Taxonomy" id="1801787"/>
    <lineage>
        <taxon>Bacteria</taxon>
        <taxon>Candidatus Nomuraibacteriota</taxon>
    </lineage>
</organism>
<evidence type="ECO:0000313" key="2">
    <source>
        <dbReference type="Proteomes" id="UP000177693"/>
    </source>
</evidence>
<dbReference type="Proteomes" id="UP000177693">
    <property type="component" value="Unassembled WGS sequence"/>
</dbReference>
<dbReference type="Gene3D" id="2.40.10.120">
    <property type="match status" value="1"/>
</dbReference>